<dbReference type="PATRIC" id="fig|1365251.3.peg.2681"/>
<evidence type="ECO:0000256" key="1">
    <source>
        <dbReference type="ARBA" id="ARBA00022614"/>
    </source>
</evidence>
<evidence type="ECO:0008006" key="7">
    <source>
        <dbReference type="Google" id="ProtNLM"/>
    </source>
</evidence>
<feature type="signal peptide" evidence="4">
    <location>
        <begin position="1"/>
        <end position="17"/>
    </location>
</feature>
<keyword evidence="1" id="KW-0433">Leucine-rich repeat</keyword>
<dbReference type="PROSITE" id="PS51257">
    <property type="entry name" value="PROKAR_LIPOPROTEIN"/>
    <property type="match status" value="1"/>
</dbReference>
<dbReference type="InterPro" id="IPR032675">
    <property type="entry name" value="LRR_dom_sf"/>
</dbReference>
<dbReference type="Proteomes" id="UP000076503">
    <property type="component" value="Unassembled WGS sequence"/>
</dbReference>
<gene>
    <name evidence="5" type="ORF">N476_16950</name>
</gene>
<feature type="chain" id="PRO_5007829976" description="Internalin" evidence="4">
    <location>
        <begin position="18"/>
        <end position="547"/>
    </location>
</feature>
<comment type="caution">
    <text evidence="5">The sequence shown here is derived from an EMBL/GenBank/DDBJ whole genome shotgun (WGS) entry which is preliminary data.</text>
</comment>
<evidence type="ECO:0000313" key="6">
    <source>
        <dbReference type="Proteomes" id="UP000076503"/>
    </source>
</evidence>
<sequence length="547" mass="60797">MKLRNILLALCATGMVASCGGGSSSSQDSPTSTLANTQQTSTTANSNTQTDSANNSQTGNIDDSGSISEDATLVAPKEVVSEHLKYCIERTAKESGWKTLEDIEVLNCDFDNKSTIVNNISGLDKLPNLKELQITGGYWDYDTEQLTDLSPLSNLKNLEVLHIDFGNDIQSIEPLRGMESLKSLHIWPMLFEDLDPISTLTNLETLSIQGAPSSGAEGGKIYQRKVTDFSALESLHKLQHLNLSRLDFAFVDYIGKLSFLENMPSLKSLYLTGTPISDFNGIQHLTELEKLSLTSRFINDDPLIKAELEASYQHLYSLSKLKSFRWDRVQESPLDVLKTFKQLEYLNLQILTISENDNRAETIGSLSTLKELRLVLVNNFPLSKLQQLENLERLNFSSGSFDPTHFNFPVALSNLNHIVLQRVSSSTDTPLTYGAFAPLPNLQLISIENSDLENIALINQAANLNWVSLSINDSEDLSFFSTMDKVEKLALTSNGALNIDPLLQMKSLTNLFLYQHDMSDLSQCDSIAKFKELRPNVQLSINYLCSS</sequence>
<dbReference type="SUPFAM" id="SSF52058">
    <property type="entry name" value="L domain-like"/>
    <property type="match status" value="2"/>
</dbReference>
<organism evidence="5 6">
    <name type="scientific">Pseudoalteromonas luteoviolacea H33</name>
    <dbReference type="NCBI Taxonomy" id="1365251"/>
    <lineage>
        <taxon>Bacteria</taxon>
        <taxon>Pseudomonadati</taxon>
        <taxon>Pseudomonadota</taxon>
        <taxon>Gammaproteobacteria</taxon>
        <taxon>Alteromonadales</taxon>
        <taxon>Pseudoalteromonadaceae</taxon>
        <taxon>Pseudoalteromonas</taxon>
    </lineage>
</organism>
<protein>
    <recommendedName>
        <fullName evidence="7">Internalin</fullName>
    </recommendedName>
</protein>
<dbReference type="OrthoDB" id="1150062at2"/>
<keyword evidence="2" id="KW-0677">Repeat</keyword>
<dbReference type="AlphaFoldDB" id="A0A161Y1V3"/>
<evidence type="ECO:0000313" key="5">
    <source>
        <dbReference type="EMBL" id="KZN50035.1"/>
    </source>
</evidence>
<evidence type="ECO:0000256" key="3">
    <source>
        <dbReference type="SAM" id="MobiDB-lite"/>
    </source>
</evidence>
<keyword evidence="4" id="KW-0732">Signal</keyword>
<dbReference type="InterPro" id="IPR050836">
    <property type="entry name" value="SDS22/Internalin_LRR"/>
</dbReference>
<name>A0A161Y1V3_9GAMM</name>
<dbReference type="RefSeq" id="WP_063362111.1">
    <property type="nucleotide sequence ID" value="NZ_AUXZ01000077.1"/>
</dbReference>
<dbReference type="PANTHER" id="PTHR46652">
    <property type="entry name" value="LEUCINE-RICH REPEAT AND IQ DOMAIN-CONTAINING PROTEIN 1-RELATED"/>
    <property type="match status" value="1"/>
</dbReference>
<evidence type="ECO:0000256" key="4">
    <source>
        <dbReference type="SAM" id="SignalP"/>
    </source>
</evidence>
<evidence type="ECO:0000256" key="2">
    <source>
        <dbReference type="ARBA" id="ARBA00022737"/>
    </source>
</evidence>
<feature type="region of interest" description="Disordered" evidence="3">
    <location>
        <begin position="21"/>
        <end position="67"/>
    </location>
</feature>
<proteinExistence type="predicted"/>
<accession>A0A161Y1V3</accession>
<reference evidence="5 6" key="1">
    <citation type="submission" date="2013-07" db="EMBL/GenBank/DDBJ databases">
        <title>Comparative Genomic and Metabolomic Analysis of Twelve Strains of Pseudoalteromonas luteoviolacea.</title>
        <authorList>
            <person name="Vynne N.G."/>
            <person name="Mansson M."/>
            <person name="Gram L."/>
        </authorList>
    </citation>
    <scope>NUCLEOTIDE SEQUENCE [LARGE SCALE GENOMIC DNA]</scope>
    <source>
        <strain evidence="5 6">H33</strain>
    </source>
</reference>
<dbReference type="PANTHER" id="PTHR46652:SF3">
    <property type="entry name" value="LEUCINE-RICH REPEAT-CONTAINING PROTEIN 9"/>
    <property type="match status" value="1"/>
</dbReference>
<feature type="compositionally biased region" description="Low complexity" evidence="3">
    <location>
        <begin position="21"/>
        <end position="58"/>
    </location>
</feature>
<dbReference type="EMBL" id="AUXZ01000077">
    <property type="protein sequence ID" value="KZN50035.1"/>
    <property type="molecule type" value="Genomic_DNA"/>
</dbReference>
<dbReference type="Gene3D" id="3.80.10.10">
    <property type="entry name" value="Ribonuclease Inhibitor"/>
    <property type="match status" value="2"/>
</dbReference>